<dbReference type="RefSeq" id="XP_064770039.1">
    <property type="nucleotide sequence ID" value="XM_064915307.1"/>
</dbReference>
<evidence type="ECO:0008006" key="3">
    <source>
        <dbReference type="Google" id="ProtNLM"/>
    </source>
</evidence>
<dbReference type="GeneID" id="90040819"/>
<proteinExistence type="predicted"/>
<dbReference type="EMBL" id="JBBJBU010000001">
    <property type="protein sequence ID" value="KAK7207006.1"/>
    <property type="molecule type" value="Genomic_DNA"/>
</dbReference>
<gene>
    <name evidence="1" type="ORF">BZA70DRAFT_662</name>
</gene>
<reference evidence="1 2" key="1">
    <citation type="submission" date="2024-03" db="EMBL/GenBank/DDBJ databases">
        <title>Genome-scale model development and genomic sequencing of the oleaginous clade Lipomyces.</title>
        <authorList>
            <consortium name="Lawrence Berkeley National Laboratory"/>
            <person name="Czajka J.J."/>
            <person name="Han Y."/>
            <person name="Kim J."/>
            <person name="Mondo S.J."/>
            <person name="Hofstad B.A."/>
            <person name="Robles A."/>
            <person name="Haridas S."/>
            <person name="Riley R."/>
            <person name="LaButti K."/>
            <person name="Pangilinan J."/>
            <person name="Andreopoulos W."/>
            <person name="Lipzen A."/>
            <person name="Yan J."/>
            <person name="Wang M."/>
            <person name="Ng V."/>
            <person name="Grigoriev I.V."/>
            <person name="Spatafora J.W."/>
            <person name="Magnuson J.K."/>
            <person name="Baker S.E."/>
            <person name="Pomraning K.R."/>
        </authorList>
    </citation>
    <scope>NUCLEOTIDE SEQUENCE [LARGE SCALE GENOMIC DNA]</scope>
    <source>
        <strain evidence="1 2">Phaff 52-87</strain>
    </source>
</reference>
<accession>A0ABR1FAX5</accession>
<evidence type="ECO:0000313" key="1">
    <source>
        <dbReference type="EMBL" id="KAK7207006.1"/>
    </source>
</evidence>
<dbReference type="Proteomes" id="UP001498771">
    <property type="component" value="Unassembled WGS sequence"/>
</dbReference>
<keyword evidence="2" id="KW-1185">Reference proteome</keyword>
<comment type="caution">
    <text evidence="1">The sequence shown here is derived from an EMBL/GenBank/DDBJ whole genome shotgun (WGS) entry which is preliminary data.</text>
</comment>
<organism evidence="1 2">
    <name type="scientific">Myxozyma melibiosi</name>
    <dbReference type="NCBI Taxonomy" id="54550"/>
    <lineage>
        <taxon>Eukaryota</taxon>
        <taxon>Fungi</taxon>
        <taxon>Dikarya</taxon>
        <taxon>Ascomycota</taxon>
        <taxon>Saccharomycotina</taxon>
        <taxon>Lipomycetes</taxon>
        <taxon>Lipomycetales</taxon>
        <taxon>Lipomycetaceae</taxon>
        <taxon>Myxozyma</taxon>
    </lineage>
</organism>
<protein>
    <recommendedName>
        <fullName evidence="3">Secreted protein</fullName>
    </recommendedName>
</protein>
<evidence type="ECO:0000313" key="2">
    <source>
        <dbReference type="Proteomes" id="UP001498771"/>
    </source>
</evidence>
<name>A0ABR1FAX5_9ASCO</name>
<sequence>MRGRGSAAWVLSWVWMSLHLRGMRIARTVTYMFLISLRPIYSRELNKHVLLRRTITMPIPVSRSMLPMRRRPMMMMMMMMMPMPLSPVSLLLMLALRRRRTLHEFSKILVRESSCHDALICVVRVCSW</sequence>